<gene>
    <name evidence="1" type="ORF">OBE_13608</name>
</gene>
<evidence type="ECO:0000313" key="1">
    <source>
        <dbReference type="EMBL" id="EKC51435.1"/>
    </source>
</evidence>
<protein>
    <submittedName>
        <fullName evidence="1">Uncharacterized protein</fullName>
    </submittedName>
</protein>
<dbReference type="AlphaFoldDB" id="K1SCK0"/>
<organism evidence="1">
    <name type="scientific">human gut metagenome</name>
    <dbReference type="NCBI Taxonomy" id="408170"/>
    <lineage>
        <taxon>unclassified sequences</taxon>
        <taxon>metagenomes</taxon>
        <taxon>organismal metagenomes</taxon>
    </lineage>
</organism>
<sequence length="81" mass="9377">EKILKRVAIVDEEEFIKTKEDINSIIEYWDEISDGMNLTYTKSNSKKLLIRTDETSNNTIGFVTLNSMRNVDTTSNVFIIE</sequence>
<reference evidence="1" key="1">
    <citation type="journal article" date="2013" name="Environ. Microbiol.">
        <title>Microbiota from the distal guts of lean and obese adolescents exhibit partial functional redundancy besides clear differences in community structure.</title>
        <authorList>
            <person name="Ferrer M."/>
            <person name="Ruiz A."/>
            <person name="Lanza F."/>
            <person name="Haange S.B."/>
            <person name="Oberbach A."/>
            <person name="Till H."/>
            <person name="Bargiela R."/>
            <person name="Campoy C."/>
            <person name="Segura M.T."/>
            <person name="Richter M."/>
            <person name="von Bergen M."/>
            <person name="Seifert J."/>
            <person name="Suarez A."/>
        </authorList>
    </citation>
    <scope>NUCLEOTIDE SEQUENCE</scope>
</reference>
<accession>K1SCK0</accession>
<proteinExistence type="predicted"/>
<dbReference type="EMBL" id="AJWZ01009398">
    <property type="protein sequence ID" value="EKC51435.1"/>
    <property type="molecule type" value="Genomic_DNA"/>
</dbReference>
<feature type="non-terminal residue" evidence="1">
    <location>
        <position position="1"/>
    </location>
</feature>
<comment type="caution">
    <text evidence="1">The sequence shown here is derived from an EMBL/GenBank/DDBJ whole genome shotgun (WGS) entry which is preliminary data.</text>
</comment>
<name>K1SCK0_9ZZZZ</name>